<evidence type="ECO:0000313" key="3">
    <source>
        <dbReference type="Proteomes" id="UP000678393"/>
    </source>
</evidence>
<gene>
    <name evidence="2" type="ORF">CUNI_LOCUS9001</name>
</gene>
<name>A0A8S3Z1R9_9EUPU</name>
<evidence type="ECO:0000256" key="1">
    <source>
        <dbReference type="SAM" id="MobiDB-lite"/>
    </source>
</evidence>
<evidence type="ECO:0000313" key="2">
    <source>
        <dbReference type="EMBL" id="CAG5123443.1"/>
    </source>
</evidence>
<protein>
    <submittedName>
        <fullName evidence="2">Uncharacterized protein</fullName>
    </submittedName>
</protein>
<sequence length="314" mass="34090">INHHNATGTMDDVVEEYAIIHKTKDGANHVVGDQEQGSEDKEFFPYGVSPPEPPRLYTVLDTEEDANDIPKHKTKYKYSQITARESIASMSARTSENPYESLPDSLDNTYTRVEGSLVEEIETVHRAGGLGGANRISQISDTYAEIGISGGSVKYNSINRHLADDKKIVLSTTTASLLHPVNQVNGQHIYSNSSQSRQNYIASAGVSGSSSNHHENIPEYKNSGDTYVTLNEESSSLSAAESQGILHLSNSSTIQGQGSGSRTVQEVKGYDDYEDVGETKGNGAHSKPKVVGNKADTGVEHKKVGQRRAMLDHK</sequence>
<proteinExistence type="predicted"/>
<reference evidence="2" key="1">
    <citation type="submission" date="2021-04" db="EMBL/GenBank/DDBJ databases">
        <authorList>
            <consortium name="Molecular Ecology Group"/>
        </authorList>
    </citation>
    <scope>NUCLEOTIDE SEQUENCE</scope>
</reference>
<feature type="region of interest" description="Disordered" evidence="1">
    <location>
        <begin position="274"/>
        <end position="314"/>
    </location>
</feature>
<dbReference type="OrthoDB" id="6120255at2759"/>
<feature type="compositionally biased region" description="Basic and acidic residues" evidence="1">
    <location>
        <begin position="297"/>
        <end position="314"/>
    </location>
</feature>
<accession>A0A8S3Z1R9</accession>
<comment type="caution">
    <text evidence="2">The sequence shown here is derived from an EMBL/GenBank/DDBJ whole genome shotgun (WGS) entry which is preliminary data.</text>
</comment>
<dbReference type="EMBL" id="CAJHNH020001524">
    <property type="protein sequence ID" value="CAG5123443.1"/>
    <property type="molecule type" value="Genomic_DNA"/>
</dbReference>
<dbReference type="Proteomes" id="UP000678393">
    <property type="component" value="Unassembled WGS sequence"/>
</dbReference>
<dbReference type="AlphaFoldDB" id="A0A8S3Z1R9"/>
<feature type="non-terminal residue" evidence="2">
    <location>
        <position position="314"/>
    </location>
</feature>
<keyword evidence="3" id="KW-1185">Reference proteome</keyword>
<organism evidence="2 3">
    <name type="scientific">Candidula unifasciata</name>
    <dbReference type="NCBI Taxonomy" id="100452"/>
    <lineage>
        <taxon>Eukaryota</taxon>
        <taxon>Metazoa</taxon>
        <taxon>Spiralia</taxon>
        <taxon>Lophotrochozoa</taxon>
        <taxon>Mollusca</taxon>
        <taxon>Gastropoda</taxon>
        <taxon>Heterobranchia</taxon>
        <taxon>Euthyneura</taxon>
        <taxon>Panpulmonata</taxon>
        <taxon>Eupulmonata</taxon>
        <taxon>Stylommatophora</taxon>
        <taxon>Helicina</taxon>
        <taxon>Helicoidea</taxon>
        <taxon>Geomitridae</taxon>
        <taxon>Candidula</taxon>
    </lineage>
</organism>